<feature type="domain" description="MutL C-terminal dimerisation" evidence="6">
    <location>
        <begin position="488"/>
        <end position="628"/>
    </location>
</feature>
<evidence type="ECO:0000256" key="2">
    <source>
        <dbReference type="ARBA" id="ARBA00022763"/>
    </source>
</evidence>
<sequence length="684" mass="76297">MLQEREVRLLDTNTSNQIAAGEVVEKPASVVKELVENALDAGADSIEVTIFEGGTEYIRVADNGCGMTEQNARMALQRHATSKIREVDDLRSLHTLGFRGEALPSIASVSRFELLTRPQQEELATSIKVNGGEEEECIQTGGPAGTTVIVKDLFYNVPARRKFLKTVSTEGRYITEMLTRIALARPDVRFKLTSNDKEVLVTPGLGNLKDTITALYGKKVSEDLLPVKLDGVFAGILVQGFIGKPTLLKGTRGWQTILVNGRSISNLMISKAIEHAYQSQIPKRGFAFAVLDIQVDPATIDVNVHPQKSEIKFSDESAIYKAVFRALTDALTKPMHAEQEKSLQEQNRQALAAVLERAEKGNDSATGQGTGAVRNEPAGQQTIFGEIADTGRQGHLNRDFGEDIKRYGHYENRETHFGNHRQSGAAFSHPRQEIWKRPDKAYGEESPKEPVYSLGETRQLLQDQAPLQTDNTVAMQLAGEDTLETIWPIGQVDKTFIIAQSEDTLYLIDQHAAHERILYDRLVLTHNDIPAQQLLIPLYVTLQPEDVELLEQHHDAFYKLGVDITTAGENSVRIASLPSDIRNEDAEDFIREIAQYLRDHRTPEASELRQDVLHMTACRAAIKAGEVLNMRQMRQLIIDLCNTTHPFTCPHGRPCMIAVTSDELYKLFKRTGFDLPGKNVPYDR</sequence>
<gene>
    <name evidence="4" type="primary">mutL</name>
    <name evidence="8" type="ORF">SAMN04487864_109100</name>
</gene>
<dbReference type="Proteomes" id="UP000198943">
    <property type="component" value="Unassembled WGS sequence"/>
</dbReference>
<dbReference type="Gene3D" id="3.30.1370.100">
    <property type="entry name" value="MutL, C-terminal domain, regulatory subdomain"/>
    <property type="match status" value="1"/>
</dbReference>
<evidence type="ECO:0000259" key="7">
    <source>
        <dbReference type="SMART" id="SM01340"/>
    </source>
</evidence>
<evidence type="ECO:0000259" key="6">
    <source>
        <dbReference type="SMART" id="SM00853"/>
    </source>
</evidence>
<feature type="region of interest" description="Disordered" evidence="5">
    <location>
        <begin position="359"/>
        <end position="379"/>
    </location>
</feature>
<dbReference type="InterPro" id="IPR013507">
    <property type="entry name" value="DNA_mismatch_S5_2-like"/>
</dbReference>
<dbReference type="Gene3D" id="3.30.1540.20">
    <property type="entry name" value="MutL, C-terminal domain, dimerisation subdomain"/>
    <property type="match status" value="1"/>
</dbReference>
<dbReference type="AlphaFoldDB" id="A0A1G6MG13"/>
<dbReference type="SUPFAM" id="SSF54211">
    <property type="entry name" value="Ribosomal protein S5 domain 2-like"/>
    <property type="match status" value="1"/>
</dbReference>
<dbReference type="CDD" id="cd16926">
    <property type="entry name" value="HATPase_MutL-MLH-PMS-like"/>
    <property type="match status" value="1"/>
</dbReference>
<dbReference type="RefSeq" id="WP_093730579.1">
    <property type="nucleotide sequence ID" value="NZ_FMYW01000009.1"/>
</dbReference>
<dbReference type="InterPro" id="IPR037198">
    <property type="entry name" value="MutL_C_sf"/>
</dbReference>
<dbReference type="SUPFAM" id="SSF55874">
    <property type="entry name" value="ATPase domain of HSP90 chaperone/DNA topoisomerase II/histidine kinase"/>
    <property type="match status" value="1"/>
</dbReference>
<comment type="function">
    <text evidence="4">This protein is involved in the repair of mismatches in DNA. It is required for dam-dependent methyl-directed DNA mismatch repair. May act as a 'molecular matchmaker', a protein that promotes the formation of a stable complex between two or more DNA-binding proteins in an ATP-dependent manner without itself being part of a final effector complex.</text>
</comment>
<accession>A0A1G6MG13</accession>
<dbReference type="InterPro" id="IPR036890">
    <property type="entry name" value="HATPase_C_sf"/>
</dbReference>
<dbReference type="FunFam" id="3.30.565.10:FF:000003">
    <property type="entry name" value="DNA mismatch repair endonuclease MutL"/>
    <property type="match status" value="1"/>
</dbReference>
<feature type="domain" description="DNA mismatch repair protein S5" evidence="7">
    <location>
        <begin position="212"/>
        <end position="332"/>
    </location>
</feature>
<dbReference type="Pfam" id="PF13589">
    <property type="entry name" value="HATPase_c_3"/>
    <property type="match status" value="1"/>
</dbReference>
<evidence type="ECO:0000256" key="5">
    <source>
        <dbReference type="SAM" id="MobiDB-lite"/>
    </source>
</evidence>
<dbReference type="GO" id="GO:0030983">
    <property type="term" value="F:mismatched DNA binding"/>
    <property type="evidence" value="ECO:0007669"/>
    <property type="project" value="InterPro"/>
</dbReference>
<dbReference type="SMART" id="SM00853">
    <property type="entry name" value="MutL_C"/>
    <property type="match status" value="1"/>
</dbReference>
<dbReference type="EMBL" id="FMYW01000009">
    <property type="protein sequence ID" value="SDC54217.1"/>
    <property type="molecule type" value="Genomic_DNA"/>
</dbReference>
<dbReference type="GO" id="GO:0006298">
    <property type="term" value="P:mismatch repair"/>
    <property type="evidence" value="ECO:0007669"/>
    <property type="project" value="UniProtKB-UniRule"/>
</dbReference>
<dbReference type="PANTHER" id="PTHR10073">
    <property type="entry name" value="DNA MISMATCH REPAIR PROTEIN MLH, PMS, MUTL"/>
    <property type="match status" value="1"/>
</dbReference>
<dbReference type="InterPro" id="IPR014721">
    <property type="entry name" value="Ribsml_uS5_D2-typ_fold_subgr"/>
</dbReference>
<dbReference type="Gene3D" id="3.30.230.10">
    <property type="match status" value="1"/>
</dbReference>
<reference evidence="9" key="1">
    <citation type="submission" date="2016-10" db="EMBL/GenBank/DDBJ databases">
        <authorList>
            <person name="Varghese N."/>
            <person name="Submissions S."/>
        </authorList>
    </citation>
    <scope>NUCLEOTIDE SEQUENCE [LARGE SCALE GENOMIC DNA]</scope>
    <source>
        <strain evidence="9">DSM 11005</strain>
    </source>
</reference>
<dbReference type="Gene3D" id="3.30.565.10">
    <property type="entry name" value="Histidine kinase-like ATPase, C-terminal domain"/>
    <property type="match status" value="1"/>
</dbReference>
<dbReference type="PANTHER" id="PTHR10073:SF12">
    <property type="entry name" value="DNA MISMATCH REPAIR PROTEIN MLH1"/>
    <property type="match status" value="1"/>
</dbReference>
<dbReference type="HAMAP" id="MF_00149">
    <property type="entry name" value="DNA_mis_repair"/>
    <property type="match status" value="1"/>
</dbReference>
<dbReference type="GO" id="GO:0005524">
    <property type="term" value="F:ATP binding"/>
    <property type="evidence" value="ECO:0007669"/>
    <property type="project" value="InterPro"/>
</dbReference>
<evidence type="ECO:0000313" key="9">
    <source>
        <dbReference type="Proteomes" id="UP000198943"/>
    </source>
</evidence>
<name>A0A1G6MG13_9FIRM</name>
<dbReference type="SUPFAM" id="SSF118116">
    <property type="entry name" value="DNA mismatch repair protein MutL"/>
    <property type="match status" value="1"/>
</dbReference>
<organism evidence="8 9">
    <name type="scientific">Succiniclasticum ruminis</name>
    <dbReference type="NCBI Taxonomy" id="40841"/>
    <lineage>
        <taxon>Bacteria</taxon>
        <taxon>Bacillati</taxon>
        <taxon>Bacillota</taxon>
        <taxon>Negativicutes</taxon>
        <taxon>Acidaminococcales</taxon>
        <taxon>Acidaminococcaceae</taxon>
        <taxon>Succiniclasticum</taxon>
    </lineage>
</organism>
<dbReference type="InterPro" id="IPR020568">
    <property type="entry name" value="Ribosomal_Su5_D2-typ_SF"/>
</dbReference>
<dbReference type="PROSITE" id="PS00058">
    <property type="entry name" value="DNA_MISMATCH_REPAIR_1"/>
    <property type="match status" value="1"/>
</dbReference>
<protein>
    <recommendedName>
        <fullName evidence="4">DNA mismatch repair protein MutL</fullName>
    </recommendedName>
</protein>
<comment type="similarity">
    <text evidence="1 4">Belongs to the DNA mismatch repair MutL/HexB family.</text>
</comment>
<keyword evidence="2 4" id="KW-0227">DNA damage</keyword>
<dbReference type="InterPro" id="IPR014790">
    <property type="entry name" value="MutL_C"/>
</dbReference>
<dbReference type="GO" id="GO:0016887">
    <property type="term" value="F:ATP hydrolysis activity"/>
    <property type="evidence" value="ECO:0007669"/>
    <property type="project" value="InterPro"/>
</dbReference>
<evidence type="ECO:0000256" key="4">
    <source>
        <dbReference type="HAMAP-Rule" id="MF_00149"/>
    </source>
</evidence>
<dbReference type="CDD" id="cd00782">
    <property type="entry name" value="MutL_Trans"/>
    <property type="match status" value="1"/>
</dbReference>
<dbReference type="InterPro" id="IPR042121">
    <property type="entry name" value="MutL_C_regsub"/>
</dbReference>
<dbReference type="Pfam" id="PF01119">
    <property type="entry name" value="DNA_mis_repair"/>
    <property type="match status" value="1"/>
</dbReference>
<dbReference type="Pfam" id="PF08676">
    <property type="entry name" value="MutL_C"/>
    <property type="match status" value="1"/>
</dbReference>
<dbReference type="GO" id="GO:0140664">
    <property type="term" value="F:ATP-dependent DNA damage sensor activity"/>
    <property type="evidence" value="ECO:0007669"/>
    <property type="project" value="InterPro"/>
</dbReference>
<evidence type="ECO:0000256" key="3">
    <source>
        <dbReference type="ARBA" id="ARBA00023204"/>
    </source>
</evidence>
<dbReference type="NCBIfam" id="TIGR00585">
    <property type="entry name" value="mutl"/>
    <property type="match status" value="1"/>
</dbReference>
<dbReference type="InterPro" id="IPR002099">
    <property type="entry name" value="MutL/Mlh/PMS"/>
</dbReference>
<proteinExistence type="inferred from homology"/>
<dbReference type="InterPro" id="IPR014762">
    <property type="entry name" value="DNA_mismatch_repair_CS"/>
</dbReference>
<evidence type="ECO:0000256" key="1">
    <source>
        <dbReference type="ARBA" id="ARBA00006082"/>
    </source>
</evidence>
<dbReference type="InterPro" id="IPR038973">
    <property type="entry name" value="MutL/Mlh/Pms-like"/>
</dbReference>
<keyword evidence="3 4" id="KW-0234">DNA repair</keyword>
<keyword evidence="9" id="KW-1185">Reference proteome</keyword>
<dbReference type="InterPro" id="IPR020667">
    <property type="entry name" value="DNA_mismatch_repair_MutL"/>
</dbReference>
<evidence type="ECO:0000313" key="8">
    <source>
        <dbReference type="EMBL" id="SDC54217.1"/>
    </source>
</evidence>
<dbReference type="GO" id="GO:0032300">
    <property type="term" value="C:mismatch repair complex"/>
    <property type="evidence" value="ECO:0007669"/>
    <property type="project" value="InterPro"/>
</dbReference>
<dbReference type="OrthoDB" id="9763467at2"/>
<dbReference type="SMART" id="SM01340">
    <property type="entry name" value="DNA_mis_repair"/>
    <property type="match status" value="1"/>
</dbReference>
<dbReference type="InterPro" id="IPR042120">
    <property type="entry name" value="MutL_C_dimsub"/>
</dbReference>